<organism evidence="3 4">
    <name type="scientific">Erythrobacter sanguineus</name>
    <dbReference type="NCBI Taxonomy" id="198312"/>
    <lineage>
        <taxon>Bacteria</taxon>
        <taxon>Pseudomonadati</taxon>
        <taxon>Pseudomonadota</taxon>
        <taxon>Alphaproteobacteria</taxon>
        <taxon>Sphingomonadales</taxon>
        <taxon>Erythrobacteraceae</taxon>
        <taxon>Erythrobacter/Porphyrobacter group</taxon>
        <taxon>Erythrobacter</taxon>
    </lineage>
</organism>
<feature type="region of interest" description="Disordered" evidence="1">
    <location>
        <begin position="28"/>
        <end position="51"/>
    </location>
</feature>
<evidence type="ECO:0000313" key="4">
    <source>
        <dbReference type="Proteomes" id="UP000184391"/>
    </source>
</evidence>
<gene>
    <name evidence="3" type="ORF">SAMN02745193_01935</name>
</gene>
<dbReference type="RefSeq" id="WP_084662576.1">
    <property type="nucleotide sequence ID" value="NZ_FRDF01000010.1"/>
</dbReference>
<dbReference type="STRING" id="198312.SAMN02745193_01935"/>
<dbReference type="OrthoDB" id="5956991at2"/>
<reference evidence="4" key="1">
    <citation type="submission" date="2016-12" db="EMBL/GenBank/DDBJ databases">
        <authorList>
            <person name="Varghese N."/>
            <person name="Submissions S."/>
        </authorList>
    </citation>
    <scope>NUCLEOTIDE SEQUENCE [LARGE SCALE GENOMIC DNA]</scope>
    <source>
        <strain evidence="4">DSM 11032</strain>
    </source>
</reference>
<keyword evidence="2" id="KW-0732">Signal</keyword>
<accession>A0A1M7SKZ8</accession>
<feature type="signal peptide" evidence="2">
    <location>
        <begin position="1"/>
        <end position="27"/>
    </location>
</feature>
<dbReference type="EMBL" id="FRDF01000010">
    <property type="protein sequence ID" value="SHN59140.1"/>
    <property type="molecule type" value="Genomic_DNA"/>
</dbReference>
<dbReference type="Proteomes" id="UP000184391">
    <property type="component" value="Unassembled WGS sequence"/>
</dbReference>
<evidence type="ECO:0000256" key="1">
    <source>
        <dbReference type="SAM" id="MobiDB-lite"/>
    </source>
</evidence>
<proteinExistence type="predicted"/>
<feature type="chain" id="PRO_5012252434" evidence="2">
    <location>
        <begin position="28"/>
        <end position="161"/>
    </location>
</feature>
<dbReference type="AlphaFoldDB" id="A0A1M7SKZ8"/>
<evidence type="ECO:0000256" key="2">
    <source>
        <dbReference type="SAM" id="SignalP"/>
    </source>
</evidence>
<sequence length="161" mass="17874">MLRLPPFPRPVMASLAAIAVVMTPAMAQNEDQPDIETGTESGPEAGDRTKGEKQLAKLLEGRVAGEPVRCIRNQRNQHVQTIDNTAYVFGSGHTIYVQRTRSPENIDSSDTLVTQRFQAGQLCRLDVITTIDRFLGFFTGAVFFEDFVPYTRVKEEPSAKS</sequence>
<evidence type="ECO:0000313" key="3">
    <source>
        <dbReference type="EMBL" id="SHN59140.1"/>
    </source>
</evidence>
<keyword evidence="4" id="KW-1185">Reference proteome</keyword>
<name>A0A1M7SKZ8_9SPHN</name>
<protein>
    <submittedName>
        <fullName evidence="3">Uncharacterized protein</fullName>
    </submittedName>
</protein>